<evidence type="ECO:0000256" key="3">
    <source>
        <dbReference type="SAM" id="Phobius"/>
    </source>
</evidence>
<dbReference type="AlphaFoldDB" id="A0A3N5DMS9"/>
<dbReference type="Gene3D" id="2.40.160.50">
    <property type="entry name" value="membrane protein fhac: a member of the omp85/tpsb transporter family"/>
    <property type="match status" value="1"/>
</dbReference>
<name>A0A3N5DMS9_9ENTR</name>
<keyword evidence="3" id="KW-1133">Transmembrane helix</keyword>
<dbReference type="Pfam" id="PF01103">
    <property type="entry name" value="Omp85"/>
    <property type="match status" value="1"/>
</dbReference>
<evidence type="ECO:0000259" key="5">
    <source>
        <dbReference type="Pfam" id="PF01103"/>
    </source>
</evidence>
<organism evidence="6 7">
    <name type="scientific">Buttiauxella warmboldiae</name>
    <dbReference type="NCBI Taxonomy" id="82993"/>
    <lineage>
        <taxon>Bacteria</taxon>
        <taxon>Pseudomonadati</taxon>
        <taxon>Pseudomonadota</taxon>
        <taxon>Gammaproteobacteria</taxon>
        <taxon>Enterobacterales</taxon>
        <taxon>Enterobacteriaceae</taxon>
        <taxon>Buttiauxella</taxon>
    </lineage>
</organism>
<feature type="chain" id="PRO_5017944917" evidence="4">
    <location>
        <begin position="25"/>
        <end position="383"/>
    </location>
</feature>
<dbReference type="InterPro" id="IPR000184">
    <property type="entry name" value="Bac_surfAg_D15"/>
</dbReference>
<dbReference type="EMBL" id="RPOH01000030">
    <property type="protein sequence ID" value="RPH28611.1"/>
    <property type="molecule type" value="Genomic_DNA"/>
</dbReference>
<keyword evidence="3" id="KW-0812">Transmembrane</keyword>
<dbReference type="Proteomes" id="UP000268615">
    <property type="component" value="Unassembled WGS sequence"/>
</dbReference>
<keyword evidence="7" id="KW-1185">Reference proteome</keyword>
<keyword evidence="2 3" id="KW-0472">Membrane</keyword>
<evidence type="ECO:0000256" key="4">
    <source>
        <dbReference type="SAM" id="SignalP"/>
    </source>
</evidence>
<evidence type="ECO:0000313" key="6">
    <source>
        <dbReference type="EMBL" id="RPH28611.1"/>
    </source>
</evidence>
<sequence>MKKPLSALAVLLSIGLFPPLEANAAGLIDDTDGMPDMSNYLSENRYGFLPIPVVITEPAIGYGGGLFALFLHDTADSKAAKSRPDAPAIPPAMSAFGGGATQNGTWFVGGGHRHTWHNDSIRYLVALGYADINLDIYSGDIAGFGQGKGISTQTRGYGGMQKLLFRVADTPFFLGGSQFYAQTKISADNRVINRALQRVLGEESASSAVGLIAQYDTTDNFFYPRNGLSATGEYQFYTGFLGGDYRYDMLTLDGKYFQPLGQEFTLALAANYQSLSRHDSHLPPMARPYINLRGISRYRYQGDYVSTVQTQLAWQMTPRWILQGFVAAGSASKTADDLYRQTEVAYGGGFRYLIARQFGLHTGVDVAFSDSEQAVYFNVGAGL</sequence>
<evidence type="ECO:0000256" key="1">
    <source>
        <dbReference type="ARBA" id="ARBA00004370"/>
    </source>
</evidence>
<feature type="signal peptide" evidence="4">
    <location>
        <begin position="1"/>
        <end position="24"/>
    </location>
</feature>
<evidence type="ECO:0000313" key="7">
    <source>
        <dbReference type="Proteomes" id="UP000268615"/>
    </source>
</evidence>
<gene>
    <name evidence="6" type="ORF">EHN07_09130</name>
</gene>
<reference evidence="6 7" key="1">
    <citation type="submission" date="2018-11" db="EMBL/GenBank/DDBJ databases">
        <title>Draft genome sequence of Buttiauxella warmboldiae CCUG 35512.</title>
        <authorList>
            <person name="Salva-Serra F."/>
            <person name="Marathe N."/>
            <person name="Moore E."/>
            <person name="Svensson L."/>
            <person name="Engstrom-Jakobsson H."/>
        </authorList>
    </citation>
    <scope>NUCLEOTIDE SEQUENCE [LARGE SCALE GENOMIC DNA]</scope>
    <source>
        <strain evidence="6 7">CCUG 35512</strain>
    </source>
</reference>
<evidence type="ECO:0000256" key="2">
    <source>
        <dbReference type="ARBA" id="ARBA00023136"/>
    </source>
</evidence>
<dbReference type="RefSeq" id="WP_124023857.1">
    <property type="nucleotide sequence ID" value="NZ_RPOH01000030.1"/>
</dbReference>
<accession>A0A3N5DMS9</accession>
<dbReference type="GO" id="GO:0019867">
    <property type="term" value="C:outer membrane"/>
    <property type="evidence" value="ECO:0007669"/>
    <property type="project" value="InterPro"/>
</dbReference>
<feature type="domain" description="Bacterial surface antigen (D15)" evidence="5">
    <location>
        <begin position="198"/>
        <end position="274"/>
    </location>
</feature>
<feature type="transmembrane region" description="Helical" evidence="3">
    <location>
        <begin position="48"/>
        <end position="71"/>
    </location>
</feature>
<proteinExistence type="predicted"/>
<comment type="subcellular location">
    <subcellularLocation>
        <location evidence="1">Membrane</location>
    </subcellularLocation>
</comment>
<keyword evidence="4" id="KW-0732">Signal</keyword>
<protein>
    <submittedName>
        <fullName evidence="6">Glyceraldehyde-3-phosphate dehydrogenase</fullName>
    </submittedName>
</protein>
<dbReference type="OrthoDB" id="9771071at2"/>
<comment type="caution">
    <text evidence="6">The sequence shown here is derived from an EMBL/GenBank/DDBJ whole genome shotgun (WGS) entry which is preliminary data.</text>
</comment>